<evidence type="ECO:0000256" key="2">
    <source>
        <dbReference type="ARBA" id="ARBA00022448"/>
    </source>
</evidence>
<dbReference type="GO" id="GO:0043190">
    <property type="term" value="C:ATP-binding cassette (ABC) transporter complex"/>
    <property type="evidence" value="ECO:0007669"/>
    <property type="project" value="TreeGrafter"/>
</dbReference>
<dbReference type="Pfam" id="PF00005">
    <property type="entry name" value="ABC_tran"/>
    <property type="match status" value="2"/>
</dbReference>
<dbReference type="GO" id="GO:0005524">
    <property type="term" value="F:ATP binding"/>
    <property type="evidence" value="ECO:0007669"/>
    <property type="project" value="UniProtKB-KW"/>
</dbReference>
<proteinExistence type="predicted"/>
<evidence type="ECO:0000256" key="1">
    <source>
        <dbReference type="ARBA" id="ARBA00004202"/>
    </source>
</evidence>
<evidence type="ECO:0000256" key="4">
    <source>
        <dbReference type="ARBA" id="ARBA00022741"/>
    </source>
</evidence>
<dbReference type="InterPro" id="IPR027417">
    <property type="entry name" value="P-loop_NTPase"/>
</dbReference>
<dbReference type="RefSeq" id="WP_015590872.1">
    <property type="nucleotide sequence ID" value="NC_021169.1"/>
</dbReference>
<keyword evidence="7" id="KW-0472">Membrane</keyword>
<evidence type="ECO:0000313" key="11">
    <source>
        <dbReference type="Proteomes" id="UP000013307"/>
    </source>
</evidence>
<dbReference type="HOGENOM" id="CLU_000604_86_7_2"/>
<dbReference type="InterPro" id="IPR017871">
    <property type="entry name" value="ABC_transporter-like_CS"/>
</dbReference>
<keyword evidence="4" id="KW-0547">Nucleotide-binding</keyword>
<dbReference type="InterPro" id="IPR015856">
    <property type="entry name" value="ABC_transpr_CbiO/EcfA_su"/>
</dbReference>
<dbReference type="STRING" id="387631.Asulf_01280"/>
<dbReference type="InterPro" id="IPR003593">
    <property type="entry name" value="AAA+_ATPase"/>
</dbReference>
<keyword evidence="11" id="KW-1185">Reference proteome</keyword>
<dbReference type="PROSITE" id="PS50893">
    <property type="entry name" value="ABC_TRANSPORTER_2"/>
    <property type="match status" value="2"/>
</dbReference>
<evidence type="ECO:0000256" key="6">
    <source>
        <dbReference type="ARBA" id="ARBA00022967"/>
    </source>
</evidence>
<dbReference type="AlphaFoldDB" id="N0BCD1"/>
<dbReference type="InterPro" id="IPR050095">
    <property type="entry name" value="ECF_ABC_transporter_ATP-bd"/>
</dbReference>
<dbReference type="GeneID" id="15392920"/>
<keyword evidence="3" id="KW-1003">Cell membrane</keyword>
<gene>
    <name evidence="10" type="ORF">Asulf_01280</name>
</gene>
<dbReference type="GO" id="GO:0042626">
    <property type="term" value="F:ATPase-coupled transmembrane transporter activity"/>
    <property type="evidence" value="ECO:0007669"/>
    <property type="project" value="TreeGrafter"/>
</dbReference>
<evidence type="ECO:0000259" key="9">
    <source>
        <dbReference type="PROSITE" id="PS50893"/>
    </source>
</evidence>
<dbReference type="KEGG" id="ast:Asulf_01280"/>
<keyword evidence="2" id="KW-0813">Transport</keyword>
<reference evidence="10 11" key="1">
    <citation type="journal article" date="2013" name="Genome Announc.">
        <title>Complete Genome Sequence of the Thermophilic and Facultatively Chemolithoautotrophic Sulfate Reducer Archaeoglobus sulfaticallidus Strain PM70-1T.</title>
        <authorList>
            <person name="Stokke R."/>
            <person name="Hocking W.P."/>
            <person name="Steinsbu B.O."/>
            <person name="Steen I.H."/>
        </authorList>
    </citation>
    <scope>NUCLEOTIDE SEQUENCE [LARGE SCALE GENOMIC DNA]</scope>
    <source>
        <strain evidence="10">PM70-1</strain>
    </source>
</reference>
<dbReference type="OrthoDB" id="35850at2157"/>
<dbReference type="InterPro" id="IPR003439">
    <property type="entry name" value="ABC_transporter-like_ATP-bd"/>
</dbReference>
<comment type="subcellular location">
    <subcellularLocation>
        <location evidence="1">Cell membrane</location>
        <topology evidence="1">Peripheral membrane protein</topology>
    </subcellularLocation>
</comment>
<dbReference type="Proteomes" id="UP000013307">
    <property type="component" value="Chromosome"/>
</dbReference>
<organism evidence="10 11">
    <name type="scientific">Archaeoglobus sulfaticallidus PM70-1</name>
    <dbReference type="NCBI Taxonomy" id="387631"/>
    <lineage>
        <taxon>Archaea</taxon>
        <taxon>Methanobacteriati</taxon>
        <taxon>Methanobacteriota</taxon>
        <taxon>Archaeoglobi</taxon>
        <taxon>Archaeoglobales</taxon>
        <taxon>Archaeoglobaceae</taxon>
        <taxon>Archaeoglobus</taxon>
    </lineage>
</organism>
<dbReference type="EMBL" id="CP005290">
    <property type="protein sequence ID" value="AGK61274.1"/>
    <property type="molecule type" value="Genomic_DNA"/>
</dbReference>
<dbReference type="PROSITE" id="PS00211">
    <property type="entry name" value="ABC_TRANSPORTER_1"/>
    <property type="match status" value="1"/>
</dbReference>
<feature type="domain" description="ABC transporter" evidence="9">
    <location>
        <begin position="5"/>
        <end position="223"/>
    </location>
</feature>
<feature type="domain" description="ABC transporter" evidence="9">
    <location>
        <begin position="221"/>
        <end position="403"/>
    </location>
</feature>
<dbReference type="SMART" id="SM00382">
    <property type="entry name" value="AAA"/>
    <property type="match status" value="2"/>
</dbReference>
<comment type="function">
    <text evidence="8">Probably part of an ABC transporter complex. Responsible for energy coupling to the transport system.</text>
</comment>
<sequence length="405" mass="45373">MRDGILLRNLSFGYGNSRKIIENLYFTADYGEKIFVRGCVGSGKTTLFKIISGLIPVFYNCRISGDVMVFGENSPANFRKHVYLVPQNPEEQIIFEDVEDEIFSVSHDLNLVKRFNADHLISKKTSELSDGEKQLVTLITAFASKRECIILDEPFSHLHPKRVEKLIDYVLSYRGTIIFSDKRYDFLKRFSRVVRVGGVDCDYGCEPQMEIWNTEIGEKVLEVRDLSFAYGSKTILNSINLDLRRGEAISIVGDNGSGKTTLLKAISGILKADGVIVRKGRISLSLQYPNYSFTERTVAEELSFSKDILKTIMGSGILTEELLPKHPHSLSAGESKLVSVLKALKGDIVLLDEPTVAQNYEFGMRIIGLIKKLGKSAIIATHDFRLAEMADVVYELKGGELKLKP</sequence>
<name>N0BCD1_9EURY</name>
<dbReference type="GO" id="GO:0016887">
    <property type="term" value="F:ATP hydrolysis activity"/>
    <property type="evidence" value="ECO:0007669"/>
    <property type="project" value="InterPro"/>
</dbReference>
<dbReference type="Gene3D" id="3.40.50.300">
    <property type="entry name" value="P-loop containing nucleotide triphosphate hydrolases"/>
    <property type="match status" value="2"/>
</dbReference>
<evidence type="ECO:0000256" key="7">
    <source>
        <dbReference type="ARBA" id="ARBA00023136"/>
    </source>
</evidence>
<accession>N0BCD1</accession>
<keyword evidence="5" id="KW-0067">ATP-binding</keyword>
<evidence type="ECO:0000256" key="8">
    <source>
        <dbReference type="ARBA" id="ARBA00025157"/>
    </source>
</evidence>
<keyword evidence="6" id="KW-1278">Translocase</keyword>
<dbReference type="PANTHER" id="PTHR43553:SF27">
    <property type="entry name" value="ENERGY-COUPLING FACTOR TRANSPORTER ATP-BINDING PROTEIN ECFA2"/>
    <property type="match status" value="1"/>
</dbReference>
<dbReference type="SUPFAM" id="SSF52540">
    <property type="entry name" value="P-loop containing nucleoside triphosphate hydrolases"/>
    <property type="match status" value="2"/>
</dbReference>
<protein>
    <submittedName>
        <fullName evidence="10">ATPase component of various ABC-type transport systems, containing duplicated ATPase</fullName>
    </submittedName>
</protein>
<dbReference type="CDD" id="cd03225">
    <property type="entry name" value="ABC_cobalt_CbiO_domain1"/>
    <property type="match status" value="1"/>
</dbReference>
<evidence type="ECO:0000256" key="5">
    <source>
        <dbReference type="ARBA" id="ARBA00022840"/>
    </source>
</evidence>
<dbReference type="eggNOG" id="arCOG00188">
    <property type="taxonomic scope" value="Archaea"/>
</dbReference>
<dbReference type="PANTHER" id="PTHR43553">
    <property type="entry name" value="HEAVY METAL TRANSPORTER"/>
    <property type="match status" value="1"/>
</dbReference>
<evidence type="ECO:0000313" key="10">
    <source>
        <dbReference type="EMBL" id="AGK61274.1"/>
    </source>
</evidence>
<evidence type="ECO:0000256" key="3">
    <source>
        <dbReference type="ARBA" id="ARBA00022475"/>
    </source>
</evidence>